<feature type="domain" description="Hint" evidence="3">
    <location>
        <begin position="314"/>
        <end position="414"/>
    </location>
</feature>
<keyword evidence="5" id="KW-1185">Reference proteome</keyword>
<dbReference type="PANTHER" id="PTHR47197:SF3">
    <property type="entry name" value="DIHYDRO-HEME D1 DEHYDROGENASE"/>
    <property type="match status" value="1"/>
</dbReference>
<gene>
    <name evidence="4" type="ORF">AB1Y20_015272</name>
</gene>
<sequence length="545" mass="55887">MMCPRLLLAVITQVVVSNCDTVASTTVATSFSYPYKVLLSSDETRAYVAEYSGNRVSEVIIATGAKSTLASGISGALSLAFSSNGLYLYVSEWIGGRLTQITVSSGVTATIASGLSNPEGVTLAPDGLSVYVSEGISNGFISRIVLATGARTIVATGFNAPSDSVLSLDGTKLYVNEWYGNKITIVELSTGVTTPLVENVASFSSPWGMALSLDGLSLFSAQSASDKILKVTIATGATSTYVEGLSRPNGLTMSSGGNLWCTETASGGRVKYFTTSGNPPPGTAPTSGSPPPGTAPPPVSAGSSSPPPSTLPTNPCFPASSVVTLANGIRIRVESLEEGDEILAASPDGDIVADSVSLFSLADHGVNASFITLRTADAFLTLTPGHHLPVGPACCSQLKMAAEVSVGETVFVHVNGAALVAQPLLSKGLAIDRGLFSPLLTHGSFPIVDGVATSFNALGMVKLNSYALPLLLPLCKATQSCTLIRRALDAAECAYKKMLGNAVCGPAHYIDGLMLRVDTDGLKDTPSADVDVASQPAAFANSAVS</sequence>
<comment type="caution">
    <text evidence="4">The sequence shown here is derived from an EMBL/GenBank/DDBJ whole genome shotgun (WGS) entry which is preliminary data.</text>
</comment>
<evidence type="ECO:0000313" key="5">
    <source>
        <dbReference type="Proteomes" id="UP001515480"/>
    </source>
</evidence>
<dbReference type="Pfam" id="PF01079">
    <property type="entry name" value="Hint"/>
    <property type="match status" value="1"/>
</dbReference>
<evidence type="ECO:0000256" key="2">
    <source>
        <dbReference type="SAM" id="SignalP"/>
    </source>
</evidence>
<evidence type="ECO:0000256" key="1">
    <source>
        <dbReference type="SAM" id="MobiDB-lite"/>
    </source>
</evidence>
<dbReference type="CDD" id="cd00081">
    <property type="entry name" value="Hint"/>
    <property type="match status" value="1"/>
</dbReference>
<feature type="region of interest" description="Disordered" evidence="1">
    <location>
        <begin position="271"/>
        <end position="315"/>
    </location>
</feature>
<organism evidence="4 5">
    <name type="scientific">Prymnesium parvum</name>
    <name type="common">Toxic golden alga</name>
    <dbReference type="NCBI Taxonomy" id="97485"/>
    <lineage>
        <taxon>Eukaryota</taxon>
        <taxon>Haptista</taxon>
        <taxon>Haptophyta</taxon>
        <taxon>Prymnesiophyceae</taxon>
        <taxon>Prymnesiales</taxon>
        <taxon>Prymnesiaceae</taxon>
        <taxon>Prymnesium</taxon>
    </lineage>
</organism>
<name>A0AB34JXX7_PRYPA</name>
<dbReference type="Proteomes" id="UP001515480">
    <property type="component" value="Unassembled WGS sequence"/>
</dbReference>
<dbReference type="SUPFAM" id="SSF101898">
    <property type="entry name" value="NHL repeat"/>
    <property type="match status" value="1"/>
</dbReference>
<keyword evidence="2" id="KW-0732">Signal</keyword>
<dbReference type="InterPro" id="IPR001767">
    <property type="entry name" value="Hedgehog_Hint"/>
</dbReference>
<evidence type="ECO:0000313" key="4">
    <source>
        <dbReference type="EMBL" id="KAL1526564.1"/>
    </source>
</evidence>
<dbReference type="EMBL" id="JBGBPQ010000003">
    <property type="protein sequence ID" value="KAL1526564.1"/>
    <property type="molecule type" value="Genomic_DNA"/>
</dbReference>
<feature type="compositionally biased region" description="Pro residues" evidence="1">
    <location>
        <begin position="278"/>
        <end position="310"/>
    </location>
</feature>
<dbReference type="InterPro" id="IPR015943">
    <property type="entry name" value="WD40/YVTN_repeat-like_dom_sf"/>
</dbReference>
<feature type="chain" id="PRO_5044186573" description="Hint domain-containing protein" evidence="2">
    <location>
        <begin position="18"/>
        <end position="545"/>
    </location>
</feature>
<protein>
    <recommendedName>
        <fullName evidence="3">Hint domain-containing protein</fullName>
    </recommendedName>
</protein>
<dbReference type="SUPFAM" id="SSF51294">
    <property type="entry name" value="Hedgehog/intein (Hint) domain"/>
    <property type="match status" value="1"/>
</dbReference>
<dbReference type="Gene3D" id="2.130.10.10">
    <property type="entry name" value="YVTN repeat-like/Quinoprotein amine dehydrogenase"/>
    <property type="match status" value="1"/>
</dbReference>
<dbReference type="Gene3D" id="2.40.10.500">
    <property type="match status" value="1"/>
</dbReference>
<dbReference type="SMART" id="SM00306">
    <property type="entry name" value="HintN"/>
    <property type="match status" value="1"/>
</dbReference>
<proteinExistence type="predicted"/>
<feature type="signal peptide" evidence="2">
    <location>
        <begin position="1"/>
        <end position="17"/>
    </location>
</feature>
<reference evidence="4 5" key="1">
    <citation type="journal article" date="2024" name="Science">
        <title>Giant polyketide synthase enzymes in the biosynthesis of giant marine polyether toxins.</title>
        <authorList>
            <person name="Fallon T.R."/>
            <person name="Shende V.V."/>
            <person name="Wierzbicki I.H."/>
            <person name="Pendleton A.L."/>
            <person name="Watervoot N.F."/>
            <person name="Auber R.P."/>
            <person name="Gonzalez D.J."/>
            <person name="Wisecaver J.H."/>
            <person name="Moore B.S."/>
        </authorList>
    </citation>
    <scope>NUCLEOTIDE SEQUENCE [LARGE SCALE GENOMIC DNA]</scope>
    <source>
        <strain evidence="4 5">12B1</strain>
    </source>
</reference>
<dbReference type="Gene3D" id="2.170.16.10">
    <property type="entry name" value="Hedgehog/Intein (Hint) domain"/>
    <property type="match status" value="1"/>
</dbReference>
<dbReference type="PANTHER" id="PTHR47197">
    <property type="entry name" value="PROTEIN NIRF"/>
    <property type="match status" value="1"/>
</dbReference>
<dbReference type="InterPro" id="IPR051200">
    <property type="entry name" value="Host-pathogen_enzymatic-act"/>
</dbReference>
<dbReference type="AlphaFoldDB" id="A0AB34JXX7"/>
<dbReference type="InterPro" id="IPR036844">
    <property type="entry name" value="Hint_dom_sf"/>
</dbReference>
<dbReference type="InterPro" id="IPR003587">
    <property type="entry name" value="Hint_dom_N"/>
</dbReference>
<evidence type="ECO:0000259" key="3">
    <source>
        <dbReference type="SMART" id="SM00306"/>
    </source>
</evidence>
<dbReference type="GO" id="GO:0016540">
    <property type="term" value="P:protein autoprocessing"/>
    <property type="evidence" value="ECO:0007669"/>
    <property type="project" value="InterPro"/>
</dbReference>
<accession>A0AB34JXX7</accession>